<feature type="region of interest" description="Disordered" evidence="1">
    <location>
        <begin position="1"/>
        <end position="25"/>
    </location>
</feature>
<evidence type="ECO:0000256" key="1">
    <source>
        <dbReference type="SAM" id="MobiDB-lite"/>
    </source>
</evidence>
<organism evidence="2 3">
    <name type="scientific">Bradyrhizobium ivorense</name>
    <dbReference type="NCBI Taxonomy" id="2511166"/>
    <lineage>
        <taxon>Bacteria</taxon>
        <taxon>Pseudomonadati</taxon>
        <taxon>Pseudomonadota</taxon>
        <taxon>Alphaproteobacteria</taxon>
        <taxon>Hyphomicrobiales</taxon>
        <taxon>Nitrobacteraceae</taxon>
        <taxon>Bradyrhizobium</taxon>
    </lineage>
</organism>
<keyword evidence="3" id="KW-1185">Reference proteome</keyword>
<comment type="caution">
    <text evidence="2">The sequence shown here is derived from an EMBL/GenBank/DDBJ whole genome shotgun (WGS) entry which is preliminary data.</text>
</comment>
<proteinExistence type="predicted"/>
<dbReference type="AlphaFoldDB" id="A0A508TJV1"/>
<evidence type="ECO:0000313" key="2">
    <source>
        <dbReference type="EMBL" id="VIO74631.1"/>
    </source>
</evidence>
<gene>
    <name evidence="2" type="ORF">CI1B_54050</name>
</gene>
<protein>
    <submittedName>
        <fullName evidence="2">Uncharacterized protein</fullName>
    </submittedName>
</protein>
<dbReference type="Proteomes" id="UP000328092">
    <property type="component" value="Unassembled WGS sequence"/>
</dbReference>
<name>A0A508TJV1_9BRAD</name>
<dbReference type="EMBL" id="CAADFC020000021">
    <property type="protein sequence ID" value="VIO74631.1"/>
    <property type="molecule type" value="Genomic_DNA"/>
</dbReference>
<accession>A0A508TJV1</accession>
<evidence type="ECO:0000313" key="3">
    <source>
        <dbReference type="Proteomes" id="UP000328092"/>
    </source>
</evidence>
<dbReference type="RefSeq" id="WP_244626712.1">
    <property type="nucleotide sequence ID" value="NZ_CAADFC020000021.1"/>
</dbReference>
<reference evidence="2" key="1">
    <citation type="submission" date="2019-02" db="EMBL/GenBank/DDBJ databases">
        <authorList>
            <person name="Pothier F.J."/>
        </authorList>
    </citation>
    <scope>NUCLEOTIDE SEQUENCE</scope>
    <source>
        <strain evidence="2">CI-1B</strain>
    </source>
</reference>
<sequence>MSSPIASSDAMIADPTVRPPRASVNDDRSPLLTLISCVSCARTMRLETSYPGSEGRDILQYRCERCNRIERVLLVRRTWPAER</sequence>